<keyword evidence="1" id="KW-0547">Nucleotide-binding</keyword>
<evidence type="ECO:0000313" key="4">
    <source>
        <dbReference type="EMBL" id="CAD7254067.1"/>
    </source>
</evidence>
<feature type="region of interest" description="Disordered" evidence="2">
    <location>
        <begin position="1"/>
        <end position="65"/>
    </location>
</feature>
<dbReference type="PANTHER" id="PTHR32046:SF11">
    <property type="entry name" value="IMMUNE-ASSOCIATED NUCLEOTIDE-BINDING PROTEIN 10-LIKE"/>
    <property type="match status" value="1"/>
</dbReference>
<sequence length="400" mass="45147">AEDTEKEKKNDKAEDEEEETAHEEGRSQSSSKSWSTAPNAAKSKKIPRAIRTGRENAPRPGIKKEIPQRPRMNKEFQHIPRIEKQRARCFPETTLAEEMKGLAKLIQSGVDGKPAIYELWKSVVVENKEMGIAKFDIGPRLRKQDERVLMVVGKTGAGKTTMINSLANYVYGVRWEDDFRFKVITEKGDVNANDKANSQTKGVSAYTFNWKEGMTIPYTLTVIDTPGFADSEGLHKDEELVVKLRHAYDIDRTPALPHAEKDIAFVVENKACRISSDYSFPTTTQLTTTKPDIALLDKEEVELYMREFFEICEPRGLKSVNAVGFVLPASNARLTAAEKYIFHAITQLFAIDTKEKFVVLVSFCDGQEPAVIAVIKKAKLHYQDYHTFNNSAMFACSRDP</sequence>
<feature type="compositionally biased region" description="Basic and acidic residues" evidence="2">
    <location>
        <begin position="52"/>
        <end position="65"/>
    </location>
</feature>
<keyword evidence="1" id="KW-0342">GTP-binding</keyword>
<feature type="domain" description="Septin-type G" evidence="3">
    <location>
        <begin position="149"/>
        <end position="231"/>
    </location>
</feature>
<dbReference type="SUPFAM" id="SSF52540">
    <property type="entry name" value="P-loop containing nucleoside triphosphate hydrolases"/>
    <property type="match status" value="1"/>
</dbReference>
<dbReference type="PANTHER" id="PTHR32046">
    <property type="entry name" value="G DOMAIN-CONTAINING PROTEIN"/>
    <property type="match status" value="1"/>
</dbReference>
<feature type="compositionally biased region" description="Polar residues" evidence="2">
    <location>
        <begin position="27"/>
        <end position="38"/>
    </location>
</feature>
<dbReference type="EMBL" id="LR907198">
    <property type="protein sequence ID" value="CAD7254067.1"/>
    <property type="molecule type" value="Genomic_DNA"/>
</dbReference>
<dbReference type="InterPro" id="IPR027417">
    <property type="entry name" value="P-loop_NTPase"/>
</dbReference>
<evidence type="ECO:0000256" key="2">
    <source>
        <dbReference type="SAM" id="MobiDB-lite"/>
    </source>
</evidence>
<protein>
    <recommendedName>
        <fullName evidence="3">Septin-type G domain-containing protein</fullName>
    </recommendedName>
</protein>
<dbReference type="OrthoDB" id="2386367at2759"/>
<accession>A0A7R9AGV2</accession>
<evidence type="ECO:0000313" key="5">
    <source>
        <dbReference type="Proteomes" id="UP000677054"/>
    </source>
</evidence>
<comment type="similarity">
    <text evidence="1">Belongs to the TRAFAC class TrmE-Era-EngA-EngB-Septin-like GTPase superfamily. Septin GTPase family.</text>
</comment>
<evidence type="ECO:0000259" key="3">
    <source>
        <dbReference type="Pfam" id="PF00735"/>
    </source>
</evidence>
<dbReference type="GO" id="GO:0005525">
    <property type="term" value="F:GTP binding"/>
    <property type="evidence" value="ECO:0007669"/>
    <property type="project" value="UniProtKB-KW"/>
</dbReference>
<dbReference type="Pfam" id="PF00735">
    <property type="entry name" value="Septin"/>
    <property type="match status" value="1"/>
</dbReference>
<name>A0A7R9AGV2_9CRUS</name>
<organism evidence="4">
    <name type="scientific">Darwinula stevensoni</name>
    <dbReference type="NCBI Taxonomy" id="69355"/>
    <lineage>
        <taxon>Eukaryota</taxon>
        <taxon>Metazoa</taxon>
        <taxon>Ecdysozoa</taxon>
        <taxon>Arthropoda</taxon>
        <taxon>Crustacea</taxon>
        <taxon>Oligostraca</taxon>
        <taxon>Ostracoda</taxon>
        <taxon>Podocopa</taxon>
        <taxon>Podocopida</taxon>
        <taxon>Darwinulocopina</taxon>
        <taxon>Darwinuloidea</taxon>
        <taxon>Darwinulidae</taxon>
        <taxon>Darwinula</taxon>
    </lineage>
</organism>
<gene>
    <name evidence="4" type="ORF">DSTB1V02_LOCUS13813</name>
</gene>
<feature type="non-terminal residue" evidence="4">
    <location>
        <position position="1"/>
    </location>
</feature>
<feature type="non-terminal residue" evidence="4">
    <location>
        <position position="400"/>
    </location>
</feature>
<dbReference type="EMBL" id="CAJPEV010007681">
    <property type="protein sequence ID" value="CAG0904882.1"/>
    <property type="molecule type" value="Genomic_DNA"/>
</dbReference>
<keyword evidence="5" id="KW-1185">Reference proteome</keyword>
<dbReference type="AlphaFoldDB" id="A0A7R9AGV2"/>
<dbReference type="Gene3D" id="3.40.50.300">
    <property type="entry name" value="P-loop containing nucleotide triphosphate hydrolases"/>
    <property type="match status" value="1"/>
</dbReference>
<dbReference type="InterPro" id="IPR030379">
    <property type="entry name" value="G_SEPTIN_dom"/>
</dbReference>
<evidence type="ECO:0000256" key="1">
    <source>
        <dbReference type="RuleBase" id="RU004560"/>
    </source>
</evidence>
<dbReference type="Proteomes" id="UP000677054">
    <property type="component" value="Unassembled WGS sequence"/>
</dbReference>
<proteinExistence type="inferred from homology"/>
<reference evidence="4" key="1">
    <citation type="submission" date="2020-11" db="EMBL/GenBank/DDBJ databases">
        <authorList>
            <person name="Tran Van P."/>
        </authorList>
    </citation>
    <scope>NUCLEOTIDE SEQUENCE</scope>
</reference>
<feature type="compositionally biased region" description="Basic and acidic residues" evidence="2">
    <location>
        <begin position="1"/>
        <end position="12"/>
    </location>
</feature>